<feature type="domain" description="Thiolase N-terminal" evidence="6">
    <location>
        <begin position="4"/>
        <end position="246"/>
    </location>
</feature>
<keyword evidence="3 5" id="KW-0012">Acyltransferase</keyword>
<comment type="similarity">
    <text evidence="1 5">Belongs to the thiolase-like superfamily. Thiolase family.</text>
</comment>
<dbReference type="NCBIfam" id="TIGR01930">
    <property type="entry name" value="AcCoA-C-Actrans"/>
    <property type="match status" value="1"/>
</dbReference>
<dbReference type="PIRSF" id="PIRSF000429">
    <property type="entry name" value="Ac-CoA_Ac_transf"/>
    <property type="match status" value="1"/>
</dbReference>
<dbReference type="InterPro" id="IPR020616">
    <property type="entry name" value="Thiolase_N"/>
</dbReference>
<evidence type="ECO:0000256" key="2">
    <source>
        <dbReference type="ARBA" id="ARBA00022679"/>
    </source>
</evidence>
<dbReference type="InterPro" id="IPR020617">
    <property type="entry name" value="Thiolase_C"/>
</dbReference>
<dbReference type="InterPro" id="IPR002155">
    <property type="entry name" value="Thiolase"/>
</dbReference>
<dbReference type="GO" id="GO:0016747">
    <property type="term" value="F:acyltransferase activity, transferring groups other than amino-acyl groups"/>
    <property type="evidence" value="ECO:0007669"/>
    <property type="project" value="InterPro"/>
</dbReference>
<dbReference type="PANTHER" id="PTHR18919">
    <property type="entry name" value="ACETYL-COA C-ACYLTRANSFERASE"/>
    <property type="match status" value="1"/>
</dbReference>
<proteinExistence type="inferred from homology"/>
<organism evidence="8 9">
    <name type="scientific">Megamonas hypermegale</name>
    <dbReference type="NCBI Taxonomy" id="158847"/>
    <lineage>
        <taxon>Bacteria</taxon>
        <taxon>Bacillati</taxon>
        <taxon>Bacillota</taxon>
        <taxon>Negativicutes</taxon>
        <taxon>Selenomonadales</taxon>
        <taxon>Selenomonadaceae</taxon>
        <taxon>Megamonas</taxon>
    </lineage>
</organism>
<feature type="domain" description="Thiolase C-terminal" evidence="7">
    <location>
        <begin position="254"/>
        <end position="376"/>
    </location>
</feature>
<dbReference type="InterPro" id="IPR020613">
    <property type="entry name" value="Thiolase_CS"/>
</dbReference>
<dbReference type="Pfam" id="PF00108">
    <property type="entry name" value="Thiolase_N"/>
    <property type="match status" value="1"/>
</dbReference>
<dbReference type="PROSITE" id="PS00737">
    <property type="entry name" value="THIOLASE_2"/>
    <property type="match status" value="1"/>
</dbReference>
<dbReference type="Proteomes" id="UP000215383">
    <property type="component" value="Chromosome 1"/>
</dbReference>
<evidence type="ECO:0000256" key="3">
    <source>
        <dbReference type="ARBA" id="ARBA00023315"/>
    </source>
</evidence>
<dbReference type="RefSeq" id="WP_027889829.1">
    <property type="nucleotide sequence ID" value="NZ_LT906446.1"/>
</dbReference>
<gene>
    <name evidence="8" type="primary">thlA</name>
    <name evidence="8" type="ORF">SAMEA4364220_01293</name>
</gene>
<dbReference type="CDD" id="cd00751">
    <property type="entry name" value="thiolase"/>
    <property type="match status" value="1"/>
</dbReference>
<evidence type="ECO:0000256" key="5">
    <source>
        <dbReference type="RuleBase" id="RU003557"/>
    </source>
</evidence>
<dbReference type="Gene3D" id="3.40.47.10">
    <property type="match status" value="1"/>
</dbReference>
<evidence type="ECO:0000256" key="1">
    <source>
        <dbReference type="ARBA" id="ARBA00010982"/>
    </source>
</evidence>
<evidence type="ECO:0000313" key="9">
    <source>
        <dbReference type="Proteomes" id="UP000215383"/>
    </source>
</evidence>
<dbReference type="Pfam" id="PF02803">
    <property type="entry name" value="Thiolase_C"/>
    <property type="match status" value="1"/>
</dbReference>
<keyword evidence="9" id="KW-1185">Reference proteome</keyword>
<reference evidence="8 9" key="1">
    <citation type="submission" date="2017-06" db="EMBL/GenBank/DDBJ databases">
        <authorList>
            <consortium name="Pathogen Informatics"/>
        </authorList>
    </citation>
    <scope>NUCLEOTIDE SEQUENCE [LARGE SCALE GENOMIC DNA]</scope>
    <source>
        <strain evidence="8 9">NCTC10570</strain>
    </source>
</reference>
<name>A0A239TT74_9FIRM</name>
<evidence type="ECO:0000259" key="7">
    <source>
        <dbReference type="Pfam" id="PF02803"/>
    </source>
</evidence>
<accession>A0A239TT74</accession>
<evidence type="ECO:0000259" key="6">
    <source>
        <dbReference type="Pfam" id="PF00108"/>
    </source>
</evidence>
<dbReference type="PANTHER" id="PTHR18919:SF140">
    <property type="entry name" value="ACETYL-COA C-ACETYLTRANSFERASE (ACETOACETYL-COA THIOLASE) (ACAB-5)"/>
    <property type="match status" value="1"/>
</dbReference>
<dbReference type="eggNOG" id="COG0183">
    <property type="taxonomic scope" value="Bacteria"/>
</dbReference>
<dbReference type="SUPFAM" id="SSF53901">
    <property type="entry name" value="Thiolase-like"/>
    <property type="match status" value="1"/>
</dbReference>
<evidence type="ECO:0000256" key="4">
    <source>
        <dbReference type="ARBA" id="ARBA00030755"/>
    </source>
</evidence>
<dbReference type="AlphaFoldDB" id="A0A239TT74"/>
<evidence type="ECO:0000313" key="8">
    <source>
        <dbReference type="EMBL" id="SNV00338.1"/>
    </source>
</evidence>
<dbReference type="InterPro" id="IPR016039">
    <property type="entry name" value="Thiolase-like"/>
</dbReference>
<protein>
    <recommendedName>
        <fullName evidence="4">Acetoacetyl-CoA thiolase</fullName>
    </recommendedName>
</protein>
<dbReference type="GeneID" id="78507295"/>
<sequence>MNNVYILGGLRSYIGICNGIYKHIPAEILGAQVLKKIVQKYKLNTIDYIIGGNGVGAGGNITRLMALEAGMDNSIPAFTVDMQCCSGLASISVGADKIKAGNADLIIAGGFESNSTQPRRSYNPNHPDYKDDTYYSSAKFMPHIHRENIMLEGAELTAQKEHITKEEMDFWVLRSHKLALEARINNYFKDITVSINNSKKDDGIRPRMSQKLLDKVPKILPNGKFITAANACLINDGAAFVVLCSEKYLNEHHLKPMAKIINSCDCGVEPMLSPKGAIASLNKILQKNDLKPNDIDIFEINEAFAVIDVLFARNFKNCIDRYNIFGGALAYGHPYGASGAIILLHLLTALNLRNGKLGCATIAGAGGLGSSMLIERI</sequence>
<dbReference type="EMBL" id="LT906446">
    <property type="protein sequence ID" value="SNV00338.1"/>
    <property type="molecule type" value="Genomic_DNA"/>
</dbReference>
<keyword evidence="2 5" id="KW-0808">Transferase</keyword>